<dbReference type="SUPFAM" id="SSF55811">
    <property type="entry name" value="Nudix"/>
    <property type="match status" value="1"/>
</dbReference>
<dbReference type="AlphaFoldDB" id="A0ABD3M020"/>
<evidence type="ECO:0000313" key="4">
    <source>
        <dbReference type="EMBL" id="KAL3756089.1"/>
    </source>
</evidence>
<keyword evidence="2" id="KW-0378">Hydrolase</keyword>
<dbReference type="CDD" id="cd02883">
    <property type="entry name" value="NUDIX_Hydrolase"/>
    <property type="match status" value="1"/>
</dbReference>
<evidence type="ECO:0000256" key="2">
    <source>
        <dbReference type="ARBA" id="ARBA00022801"/>
    </source>
</evidence>
<keyword evidence="5" id="KW-1185">Reference proteome</keyword>
<sequence length="208" mass="24054">MILVHPDGQRIFVGKRCVQPQPDWWFIGGRIFPGETPIECGQRLLRREIGLTIESHRFQPICAQSFVFNMRQQEPVEHGTADVQLCYRVQLQSEEEVNKVKMDPEEYTDGCWKTYNEVLDGRFHPALKYAVRCLLASQALDKMVECEERTSKNGEECNSGSDDAELAKLAREFLKRRRDVDEMMPAEAGDYEVDSKELNYQAPVTSRY</sequence>
<accession>A0ABD3M020</accession>
<evidence type="ECO:0000313" key="5">
    <source>
        <dbReference type="Proteomes" id="UP001530293"/>
    </source>
</evidence>
<evidence type="ECO:0000256" key="1">
    <source>
        <dbReference type="ARBA" id="ARBA00001946"/>
    </source>
</evidence>
<dbReference type="InterPro" id="IPR015797">
    <property type="entry name" value="NUDIX_hydrolase-like_dom_sf"/>
</dbReference>
<organism evidence="4 5">
    <name type="scientific">Discostella pseudostelligera</name>
    <dbReference type="NCBI Taxonomy" id="259834"/>
    <lineage>
        <taxon>Eukaryota</taxon>
        <taxon>Sar</taxon>
        <taxon>Stramenopiles</taxon>
        <taxon>Ochrophyta</taxon>
        <taxon>Bacillariophyta</taxon>
        <taxon>Coscinodiscophyceae</taxon>
        <taxon>Thalassiosirophycidae</taxon>
        <taxon>Stephanodiscales</taxon>
        <taxon>Stephanodiscaceae</taxon>
        <taxon>Discostella</taxon>
    </lineage>
</organism>
<dbReference type="PANTHER" id="PTHR43046">
    <property type="entry name" value="GDP-MANNOSE MANNOSYL HYDROLASE"/>
    <property type="match status" value="1"/>
</dbReference>
<reference evidence="4 5" key="1">
    <citation type="submission" date="2024-10" db="EMBL/GenBank/DDBJ databases">
        <title>Updated reference genomes for cyclostephanoid diatoms.</title>
        <authorList>
            <person name="Roberts W.R."/>
            <person name="Alverson A.J."/>
        </authorList>
    </citation>
    <scope>NUCLEOTIDE SEQUENCE [LARGE SCALE GENOMIC DNA]</scope>
    <source>
        <strain evidence="4 5">AJA232-27</strain>
    </source>
</reference>
<dbReference type="PANTHER" id="PTHR43046:SF13">
    <property type="entry name" value="NUDIX HYDROLASE DOMAIN-CONTAINING PROTEIN"/>
    <property type="match status" value="1"/>
</dbReference>
<dbReference type="InterPro" id="IPR000086">
    <property type="entry name" value="NUDIX_hydrolase_dom"/>
</dbReference>
<protein>
    <recommendedName>
        <fullName evidence="3">Nudix hydrolase domain-containing protein</fullName>
    </recommendedName>
</protein>
<dbReference type="EMBL" id="JALLBG020000314">
    <property type="protein sequence ID" value="KAL3756089.1"/>
    <property type="molecule type" value="Genomic_DNA"/>
</dbReference>
<dbReference type="Gene3D" id="3.90.79.10">
    <property type="entry name" value="Nucleoside Triphosphate Pyrophosphohydrolase"/>
    <property type="match status" value="1"/>
</dbReference>
<dbReference type="Pfam" id="PF00293">
    <property type="entry name" value="NUDIX"/>
    <property type="match status" value="1"/>
</dbReference>
<name>A0ABD3M020_9STRA</name>
<dbReference type="PROSITE" id="PS51462">
    <property type="entry name" value="NUDIX"/>
    <property type="match status" value="1"/>
</dbReference>
<gene>
    <name evidence="4" type="ORF">ACHAWU_009391</name>
</gene>
<evidence type="ECO:0000259" key="3">
    <source>
        <dbReference type="PROSITE" id="PS51462"/>
    </source>
</evidence>
<dbReference type="GO" id="GO:0016787">
    <property type="term" value="F:hydrolase activity"/>
    <property type="evidence" value="ECO:0007669"/>
    <property type="project" value="UniProtKB-KW"/>
</dbReference>
<dbReference type="Proteomes" id="UP001530293">
    <property type="component" value="Unassembled WGS sequence"/>
</dbReference>
<feature type="domain" description="Nudix hydrolase" evidence="3">
    <location>
        <begin position="1"/>
        <end position="137"/>
    </location>
</feature>
<proteinExistence type="predicted"/>
<comment type="cofactor">
    <cofactor evidence="1">
        <name>Mg(2+)</name>
        <dbReference type="ChEBI" id="CHEBI:18420"/>
    </cofactor>
</comment>
<comment type="caution">
    <text evidence="4">The sequence shown here is derived from an EMBL/GenBank/DDBJ whole genome shotgun (WGS) entry which is preliminary data.</text>
</comment>